<dbReference type="RefSeq" id="WP_057941185.1">
    <property type="nucleotide sequence ID" value="NZ_CP011131.1"/>
</dbReference>
<evidence type="ECO:0000256" key="5">
    <source>
        <dbReference type="ARBA" id="ARBA00023136"/>
    </source>
</evidence>
<dbReference type="PANTHER" id="PTHR36115">
    <property type="entry name" value="PROLINE-RICH ANTIGEN HOMOLOG-RELATED"/>
    <property type="match status" value="1"/>
</dbReference>
<evidence type="ECO:0000313" key="9">
    <source>
        <dbReference type="Proteomes" id="UP000829194"/>
    </source>
</evidence>
<gene>
    <name evidence="8" type="ORF">MOV92_00855</name>
</gene>
<evidence type="ECO:0000256" key="6">
    <source>
        <dbReference type="SAM" id="Phobius"/>
    </source>
</evidence>
<protein>
    <submittedName>
        <fullName evidence="8">RDD family protein</fullName>
    </submittedName>
</protein>
<evidence type="ECO:0000256" key="2">
    <source>
        <dbReference type="ARBA" id="ARBA00022475"/>
    </source>
</evidence>
<evidence type="ECO:0000256" key="3">
    <source>
        <dbReference type="ARBA" id="ARBA00022692"/>
    </source>
</evidence>
<dbReference type="InterPro" id="IPR051791">
    <property type="entry name" value="Pra-immunoreactive"/>
</dbReference>
<evidence type="ECO:0000313" key="8">
    <source>
        <dbReference type="EMBL" id="UNP29870.1"/>
    </source>
</evidence>
<dbReference type="InterPro" id="IPR010432">
    <property type="entry name" value="RDD"/>
</dbReference>
<keyword evidence="9" id="KW-1185">Reference proteome</keyword>
<proteinExistence type="predicted"/>
<dbReference type="Pfam" id="PF06271">
    <property type="entry name" value="RDD"/>
    <property type="match status" value="1"/>
</dbReference>
<reference evidence="8 9" key="1">
    <citation type="submission" date="2022-03" db="EMBL/GenBank/DDBJ databases">
        <title>Complete genome sequence of Lysobacter capsici VKM B-2533 and Lysobacter gummosus 10.1.1, promising sources of lytic agents.</title>
        <authorList>
            <person name="Tarlachkov S.V."/>
            <person name="Kudryakova I.V."/>
            <person name="Afoshin A.S."/>
            <person name="Leontyevskaya E.A."/>
            <person name="Leontyevskaya N.V."/>
        </authorList>
    </citation>
    <scope>NUCLEOTIDE SEQUENCE [LARGE SCALE GENOMIC DNA]</scope>
    <source>
        <strain evidence="8 9">10.1.1</strain>
    </source>
</reference>
<keyword evidence="5 6" id="KW-0472">Membrane</keyword>
<evidence type="ECO:0000256" key="1">
    <source>
        <dbReference type="ARBA" id="ARBA00004651"/>
    </source>
</evidence>
<feature type="domain" description="RDD" evidence="7">
    <location>
        <begin position="31"/>
        <end position="144"/>
    </location>
</feature>
<accession>A0ABY3XEJ6</accession>
<comment type="subcellular location">
    <subcellularLocation>
        <location evidence="1">Cell membrane</location>
        <topology evidence="1">Multi-pass membrane protein</topology>
    </subcellularLocation>
</comment>
<keyword evidence="3 6" id="KW-0812">Transmembrane</keyword>
<evidence type="ECO:0000259" key="7">
    <source>
        <dbReference type="Pfam" id="PF06271"/>
    </source>
</evidence>
<dbReference type="EMBL" id="CP093547">
    <property type="protein sequence ID" value="UNP29870.1"/>
    <property type="molecule type" value="Genomic_DNA"/>
</dbReference>
<feature type="transmembrane region" description="Helical" evidence="6">
    <location>
        <begin position="40"/>
        <end position="59"/>
    </location>
</feature>
<dbReference type="Proteomes" id="UP000829194">
    <property type="component" value="Chromosome"/>
</dbReference>
<keyword evidence="4 6" id="KW-1133">Transmembrane helix</keyword>
<sequence length="154" mass="17149">MSDEHNPYQVVSRVSAAPIPTAYAQAGYEAAGYGRRFANYLIDSTIAGMIKVAIIIVVGRSAIYHSPLKDVFFTFAIIMVYYIMMEGLFGATVGKFVTGTRVVDNEDQPPGWGSIIVRTLGRCIPFEPFSIFFSGEDRIAWHDRLSETRVVRKS</sequence>
<organism evidence="8 9">
    <name type="scientific">Lysobacter gummosus</name>
    <dbReference type="NCBI Taxonomy" id="262324"/>
    <lineage>
        <taxon>Bacteria</taxon>
        <taxon>Pseudomonadati</taxon>
        <taxon>Pseudomonadota</taxon>
        <taxon>Gammaproteobacteria</taxon>
        <taxon>Lysobacterales</taxon>
        <taxon>Lysobacteraceae</taxon>
        <taxon>Lysobacter</taxon>
    </lineage>
</organism>
<name>A0ABY3XEJ6_9GAMM</name>
<dbReference type="PANTHER" id="PTHR36115:SF4">
    <property type="entry name" value="MEMBRANE PROTEIN"/>
    <property type="match status" value="1"/>
</dbReference>
<keyword evidence="2" id="KW-1003">Cell membrane</keyword>
<evidence type="ECO:0000256" key="4">
    <source>
        <dbReference type="ARBA" id="ARBA00022989"/>
    </source>
</evidence>
<feature type="transmembrane region" description="Helical" evidence="6">
    <location>
        <begin position="71"/>
        <end position="91"/>
    </location>
</feature>